<protein>
    <recommendedName>
        <fullName evidence="3">Lipoprotein</fullName>
    </recommendedName>
</protein>
<proteinExistence type="predicted"/>
<evidence type="ECO:0008006" key="3">
    <source>
        <dbReference type="Google" id="ProtNLM"/>
    </source>
</evidence>
<gene>
    <name evidence="1" type="ORF">ALPR1_12640</name>
</gene>
<organism evidence="1 2">
    <name type="scientific">Algoriphagus machipongonensis</name>
    <dbReference type="NCBI Taxonomy" id="388413"/>
    <lineage>
        <taxon>Bacteria</taxon>
        <taxon>Pseudomonadati</taxon>
        <taxon>Bacteroidota</taxon>
        <taxon>Cytophagia</taxon>
        <taxon>Cytophagales</taxon>
        <taxon>Cyclobacteriaceae</taxon>
        <taxon>Algoriphagus</taxon>
    </lineage>
</organism>
<accession>A3HT99</accession>
<dbReference type="HOGENOM" id="CLU_1682925_0_0_10"/>
<evidence type="ECO:0000313" key="1">
    <source>
        <dbReference type="EMBL" id="EAZ83067.1"/>
    </source>
</evidence>
<name>A3HT99_9BACT</name>
<sequence length="169" mass="19374">MSTFNKSFLLKTNLLAFILIATLIFSCKDVGEPSPNSRIEGTYQHSLQGKFGWEDKEYRYVNILKFKPDGTVNGENYTTEVGSDEILGYRGYFSGFYSISEGKVTISYDEIYRLDYTDITYVAKESLSLIQNEDNSVEYFISEDFSKLFSSKSCQPNENCAIFVYEKVD</sequence>
<dbReference type="AlphaFoldDB" id="A3HT99"/>
<comment type="caution">
    <text evidence="1">The sequence shown here is derived from an EMBL/GenBank/DDBJ whole genome shotgun (WGS) entry which is preliminary data.</text>
</comment>
<dbReference type="Proteomes" id="UP000003919">
    <property type="component" value="Unassembled WGS sequence"/>
</dbReference>
<keyword evidence="2" id="KW-1185">Reference proteome</keyword>
<dbReference type="EMBL" id="AAXU02000001">
    <property type="protein sequence ID" value="EAZ83067.1"/>
    <property type="molecule type" value="Genomic_DNA"/>
</dbReference>
<evidence type="ECO:0000313" key="2">
    <source>
        <dbReference type="Proteomes" id="UP000003919"/>
    </source>
</evidence>
<dbReference type="PROSITE" id="PS51257">
    <property type="entry name" value="PROKAR_LIPOPROTEIN"/>
    <property type="match status" value="1"/>
</dbReference>
<reference evidence="1 2" key="1">
    <citation type="journal article" date="2011" name="J. Bacteriol.">
        <title>Complete genome sequence of Algoriphagus sp. PR1, bacterial prey of a colony-forming choanoflagellate.</title>
        <authorList>
            <person name="Alegado R.A."/>
            <person name="Ferriera S."/>
            <person name="Nusbaum C."/>
            <person name="Young S.K."/>
            <person name="Zeng Q."/>
            <person name="Imamovic A."/>
            <person name="Fairclough S.R."/>
            <person name="King N."/>
        </authorList>
    </citation>
    <scope>NUCLEOTIDE SEQUENCE [LARGE SCALE GENOMIC DNA]</scope>
    <source>
        <strain evidence="1 2">PR1</strain>
    </source>
</reference>